<gene>
    <name evidence="1" type="ORF">H8S65_17585</name>
</gene>
<evidence type="ECO:0000313" key="1">
    <source>
        <dbReference type="EMBL" id="MBC5634560.1"/>
    </source>
</evidence>
<organism evidence="1 2">
    <name type="scientific">Parabacteroides hominis</name>
    <dbReference type="NCBI Taxonomy" id="2763057"/>
    <lineage>
        <taxon>Bacteria</taxon>
        <taxon>Pseudomonadati</taxon>
        <taxon>Bacteroidota</taxon>
        <taxon>Bacteroidia</taxon>
        <taxon>Bacteroidales</taxon>
        <taxon>Tannerellaceae</taxon>
        <taxon>Parabacteroides</taxon>
    </lineage>
</organism>
<comment type="caution">
    <text evidence="1">The sequence shown here is derived from an EMBL/GenBank/DDBJ whole genome shotgun (WGS) entry which is preliminary data.</text>
</comment>
<evidence type="ECO:0000313" key="2">
    <source>
        <dbReference type="Proteomes" id="UP000651475"/>
    </source>
</evidence>
<accession>A0ABR7DSW7</accession>
<dbReference type="RefSeq" id="WP_186931192.1">
    <property type="nucleotide sequence ID" value="NZ_JACOOJ010000041.1"/>
</dbReference>
<dbReference type="Proteomes" id="UP000651475">
    <property type="component" value="Unassembled WGS sequence"/>
</dbReference>
<reference evidence="1 2" key="1">
    <citation type="submission" date="2020-08" db="EMBL/GenBank/DDBJ databases">
        <title>Genome public.</title>
        <authorList>
            <person name="Liu C."/>
            <person name="Sun Q."/>
        </authorList>
    </citation>
    <scope>NUCLEOTIDE SEQUENCE [LARGE SCALE GENOMIC DNA]</scope>
    <source>
        <strain evidence="1 2">NSJ-79</strain>
    </source>
</reference>
<sequence length="61" mass="6470">MATEKTILSIDLYDNVLTEAPGDYTGKVNITGTVHMILGLAGQRKIKAILSCKSVVDGHAP</sequence>
<proteinExistence type="predicted"/>
<name>A0ABR7DSW7_9BACT</name>
<keyword evidence="2" id="KW-1185">Reference proteome</keyword>
<protein>
    <submittedName>
        <fullName evidence="1">Uncharacterized protein</fullName>
    </submittedName>
</protein>
<dbReference type="EMBL" id="JACOOJ010000041">
    <property type="protein sequence ID" value="MBC5634560.1"/>
    <property type="molecule type" value="Genomic_DNA"/>
</dbReference>